<organism evidence="1 2">
    <name type="scientific">Parashewanella curva</name>
    <dbReference type="NCBI Taxonomy" id="2338552"/>
    <lineage>
        <taxon>Bacteria</taxon>
        <taxon>Pseudomonadati</taxon>
        <taxon>Pseudomonadota</taxon>
        <taxon>Gammaproteobacteria</taxon>
        <taxon>Alteromonadales</taxon>
        <taxon>Shewanellaceae</taxon>
        <taxon>Parashewanella</taxon>
    </lineage>
</organism>
<name>A0A3L8PYE3_9GAMM</name>
<dbReference type="RefSeq" id="WP_121839634.1">
    <property type="nucleotide sequence ID" value="NZ_ML014794.1"/>
</dbReference>
<accession>A0A3L8PYE3</accession>
<comment type="caution">
    <text evidence="1">The sequence shown here is derived from an EMBL/GenBank/DDBJ whole genome shotgun (WGS) entry which is preliminary data.</text>
</comment>
<reference evidence="1 2" key="1">
    <citation type="submission" date="2018-09" db="EMBL/GenBank/DDBJ databases">
        <title>Phylogeny of the Shewanellaceae, and recommendation for two new genera, Pseudoshewanella and Parashewanella.</title>
        <authorList>
            <person name="Wang G."/>
        </authorList>
    </citation>
    <scope>NUCLEOTIDE SEQUENCE [LARGE SCALE GENOMIC DNA]</scope>
    <source>
        <strain evidence="1 2">C51</strain>
    </source>
</reference>
<evidence type="ECO:0000313" key="2">
    <source>
        <dbReference type="Proteomes" id="UP000281474"/>
    </source>
</evidence>
<keyword evidence="2" id="KW-1185">Reference proteome</keyword>
<dbReference type="Proteomes" id="UP000281474">
    <property type="component" value="Unassembled WGS sequence"/>
</dbReference>
<proteinExistence type="predicted"/>
<sequence length="126" mass="14338">MVTQATLLPLIWNYPKKLISGFTQEHSDYLASTRANDSAQCVLSNQCWYEVAFPMKHWNSEHQFEQSFHIYFQSGAPQTITKLALASLFSRITPTNPEMCVALHDAIRSFSKLPDSNQSQAKLKSQ</sequence>
<protein>
    <submittedName>
        <fullName evidence="1">Uncharacterized protein</fullName>
    </submittedName>
</protein>
<evidence type="ECO:0000313" key="1">
    <source>
        <dbReference type="EMBL" id="RLV59072.1"/>
    </source>
</evidence>
<dbReference type="EMBL" id="QZEI01000045">
    <property type="protein sequence ID" value="RLV59072.1"/>
    <property type="molecule type" value="Genomic_DNA"/>
</dbReference>
<gene>
    <name evidence="1" type="ORF">D5018_14070</name>
</gene>
<dbReference type="AlphaFoldDB" id="A0A3L8PYE3"/>